<reference evidence="1 2" key="1">
    <citation type="journal article" date="2015" name="Fungal Genet. Biol.">
        <title>Evolution of novel wood decay mechanisms in Agaricales revealed by the genome sequences of Fistulina hepatica and Cylindrobasidium torrendii.</title>
        <authorList>
            <person name="Floudas D."/>
            <person name="Held B.W."/>
            <person name="Riley R."/>
            <person name="Nagy L.G."/>
            <person name="Koehler G."/>
            <person name="Ransdell A.S."/>
            <person name="Younus H."/>
            <person name="Chow J."/>
            <person name="Chiniquy J."/>
            <person name="Lipzen A."/>
            <person name="Tritt A."/>
            <person name="Sun H."/>
            <person name="Haridas S."/>
            <person name="LaButti K."/>
            <person name="Ohm R.A."/>
            <person name="Kues U."/>
            <person name="Blanchette R.A."/>
            <person name="Grigoriev I.V."/>
            <person name="Minto R.E."/>
            <person name="Hibbett D.S."/>
        </authorList>
    </citation>
    <scope>NUCLEOTIDE SEQUENCE [LARGE SCALE GENOMIC DNA]</scope>
    <source>
        <strain evidence="1 2">FP15055 ss-10</strain>
    </source>
</reference>
<proteinExistence type="predicted"/>
<evidence type="ECO:0000313" key="1">
    <source>
        <dbReference type="EMBL" id="KIY60743.1"/>
    </source>
</evidence>
<dbReference type="Proteomes" id="UP000054007">
    <property type="component" value="Unassembled WGS sequence"/>
</dbReference>
<accession>A0A0D7AQX5</accession>
<keyword evidence="2" id="KW-1185">Reference proteome</keyword>
<dbReference type="STRING" id="1314674.A0A0D7AQX5"/>
<evidence type="ECO:0000313" key="2">
    <source>
        <dbReference type="Proteomes" id="UP000054007"/>
    </source>
</evidence>
<organism evidence="1 2">
    <name type="scientific">Cylindrobasidium torrendii FP15055 ss-10</name>
    <dbReference type="NCBI Taxonomy" id="1314674"/>
    <lineage>
        <taxon>Eukaryota</taxon>
        <taxon>Fungi</taxon>
        <taxon>Dikarya</taxon>
        <taxon>Basidiomycota</taxon>
        <taxon>Agaricomycotina</taxon>
        <taxon>Agaricomycetes</taxon>
        <taxon>Agaricomycetidae</taxon>
        <taxon>Agaricales</taxon>
        <taxon>Marasmiineae</taxon>
        <taxon>Physalacriaceae</taxon>
        <taxon>Cylindrobasidium</taxon>
    </lineage>
</organism>
<name>A0A0D7AQX5_9AGAR</name>
<evidence type="ECO:0008006" key="3">
    <source>
        <dbReference type="Google" id="ProtNLM"/>
    </source>
</evidence>
<dbReference type="EMBL" id="KN881304">
    <property type="protein sequence ID" value="KIY60743.1"/>
    <property type="molecule type" value="Genomic_DNA"/>
</dbReference>
<gene>
    <name evidence="1" type="ORF">CYLTODRAFT_483217</name>
</gene>
<sequence length="258" mass="29071">MLDHALSFQGLQELTFEHESYYGPLQGFQPIHHNTLKYLRCSGLSLESLTLPALESLTVVDYGEYQVKDDYLGISWADNMTALIRRSKCRLTNLHILAACVVQEEHTYTELLPLVAPTLAVLEIAPHRYPEAEQIARSLTRTESSPGSLPYLKHLNVSPMNLAPQKCHNGADAFVDALATALISLCDRPLAERWHVSLLERVSINHRNDPMVVKMRMSGLESLRAHGLEVVYAPYNSIKPVEDAIVDWDTAWVDSNRR</sequence>
<protein>
    <recommendedName>
        <fullName evidence="3">F-box domain-containing protein</fullName>
    </recommendedName>
</protein>
<dbReference type="AlphaFoldDB" id="A0A0D7AQX5"/>